<dbReference type="InterPro" id="IPR058240">
    <property type="entry name" value="rSAM_sf"/>
</dbReference>
<dbReference type="PANTHER" id="PTHR42731:SF1">
    <property type="entry name" value="RADICAL SAM DOMAIN PROTEIN"/>
    <property type="match status" value="1"/>
</dbReference>
<name>A0A140L925_9FIRM</name>
<dbReference type="InterPro" id="IPR023404">
    <property type="entry name" value="rSAM_horseshoe"/>
</dbReference>
<reference evidence="2 3" key="1">
    <citation type="submission" date="2015-12" db="EMBL/GenBank/DDBJ databases">
        <title>Draft genome sequence of the thermoanaerobe Thermotalea metallivorans, an isolate from the runoff channel of the Great Artesian Basin, Australia.</title>
        <authorList>
            <person name="Patel B.K."/>
        </authorList>
    </citation>
    <scope>NUCLEOTIDE SEQUENCE [LARGE SCALE GENOMIC DNA]</scope>
    <source>
        <strain evidence="2 3">B2-1</strain>
    </source>
</reference>
<dbReference type="InterPro" id="IPR023862">
    <property type="entry name" value="CHP03960_rSAM"/>
</dbReference>
<sequence length="612" mass="70606">MHRINLDTLLYQVEKPARYIGNEVNSIVKNLDTISIRFGFAFPDVYEVGMSHLGMHILYNLLNDQEDVFCERIFAPWIDMEELLKKEGMPLFTLETHSPIKDLDFIGFTLQYELSYSNLLNMLALGHIPIKSSQRGEDDPFIIAGGPCAYNPEPLADIVDIFVLGEAEEVILEILDKYRQWKSSGKLKAEFLESIVHIQGVYIPSFYEVKYKDDGTIQEFIPKKTSYPQKISKRIVKNLDEAYYPQKMIVPFIDIVHDRAMVEIFRGCTRGCRFCQAGMIYRPIRERSAYTVKELAHRLIKNTGYEELSLASLSTSDYSSLYPLVRDLIDQYGEKKVGLSLPSLRLDSFSLQLIEEIQKIRKTGLTFAPEAGTQRLRDVINKGVTEDDLMQAMENAFSLGWNHVKLYFMIGLPTETYEDLDGIVDLAYKVVDTYYKVPKEKRSRGLSVTISTSSFVPKAFTPFQWEAQDATEILKEKQAYLKSKLRHKNIKYNYHDTETSFLEGVFARGDRRLGDVLVKAWQAGCKFDGWQDYFQYDKWWKAFEDCNIDPHFYANRKRNCDEILPWDHIQIGVTKKYLIKENEKAQQGLLTRDCRMNCTGCGINEGFIGGAC</sequence>
<dbReference type="GO" id="GO:0051536">
    <property type="term" value="F:iron-sulfur cluster binding"/>
    <property type="evidence" value="ECO:0007669"/>
    <property type="project" value="InterPro"/>
</dbReference>
<protein>
    <recommendedName>
        <fullName evidence="1">Radical SAM core domain-containing protein</fullName>
    </recommendedName>
</protein>
<dbReference type="AlphaFoldDB" id="A0A140L925"/>
<dbReference type="PANTHER" id="PTHR42731">
    <property type="entry name" value="SLL1084 PROTEIN"/>
    <property type="match status" value="1"/>
</dbReference>
<dbReference type="SUPFAM" id="SSF102114">
    <property type="entry name" value="Radical SAM enzymes"/>
    <property type="match status" value="1"/>
</dbReference>
<evidence type="ECO:0000313" key="2">
    <source>
        <dbReference type="EMBL" id="KXG77050.1"/>
    </source>
</evidence>
<gene>
    <name evidence="2" type="ORF">AN619_05780</name>
</gene>
<dbReference type="InterPro" id="IPR045784">
    <property type="entry name" value="Radical_SAM_N2"/>
</dbReference>
<dbReference type="CDD" id="cd01335">
    <property type="entry name" value="Radical_SAM"/>
    <property type="match status" value="1"/>
</dbReference>
<feature type="domain" description="Radical SAM core" evidence="1">
    <location>
        <begin position="254"/>
        <end position="493"/>
    </location>
</feature>
<dbReference type="PATRIC" id="fig|520762.4.peg.654"/>
<dbReference type="SFLD" id="SFLDG01082">
    <property type="entry name" value="B12-binding_domain_containing"/>
    <property type="match status" value="1"/>
</dbReference>
<dbReference type="Pfam" id="PF19864">
    <property type="entry name" value="Radical_SAM_N2"/>
    <property type="match status" value="1"/>
</dbReference>
<organism evidence="2 3">
    <name type="scientific">Thermotalea metallivorans</name>
    <dbReference type="NCBI Taxonomy" id="520762"/>
    <lineage>
        <taxon>Bacteria</taxon>
        <taxon>Bacillati</taxon>
        <taxon>Bacillota</taxon>
        <taxon>Clostridia</taxon>
        <taxon>Peptostreptococcales</taxon>
        <taxon>Thermotaleaceae</taxon>
        <taxon>Thermotalea</taxon>
    </lineage>
</organism>
<dbReference type="Proteomes" id="UP000070456">
    <property type="component" value="Unassembled WGS sequence"/>
</dbReference>
<comment type="caution">
    <text evidence="2">The sequence shown here is derived from an EMBL/GenBank/DDBJ whole genome shotgun (WGS) entry which is preliminary data.</text>
</comment>
<dbReference type="EMBL" id="LOEE01000019">
    <property type="protein sequence ID" value="KXG77050.1"/>
    <property type="molecule type" value="Genomic_DNA"/>
</dbReference>
<dbReference type="PROSITE" id="PS51918">
    <property type="entry name" value="RADICAL_SAM"/>
    <property type="match status" value="1"/>
</dbReference>
<dbReference type="InterPro" id="IPR007197">
    <property type="entry name" value="rSAM"/>
</dbReference>
<accession>A0A140L925</accession>
<dbReference type="OrthoDB" id="9806827at2"/>
<dbReference type="SFLD" id="SFLDS00029">
    <property type="entry name" value="Radical_SAM"/>
    <property type="match status" value="1"/>
</dbReference>
<dbReference type="Pfam" id="PF04055">
    <property type="entry name" value="Radical_SAM"/>
    <property type="match status" value="1"/>
</dbReference>
<evidence type="ECO:0000259" key="1">
    <source>
        <dbReference type="PROSITE" id="PS51918"/>
    </source>
</evidence>
<dbReference type="Gene3D" id="3.80.30.20">
    <property type="entry name" value="tm_1862 like domain"/>
    <property type="match status" value="1"/>
</dbReference>
<proteinExistence type="predicted"/>
<dbReference type="RefSeq" id="WP_068554913.1">
    <property type="nucleotide sequence ID" value="NZ_LOEE01000019.1"/>
</dbReference>
<dbReference type="NCBIfam" id="TIGR03960">
    <property type="entry name" value="rSAM_fuse_unch"/>
    <property type="match status" value="1"/>
</dbReference>
<dbReference type="SMART" id="SM00729">
    <property type="entry name" value="Elp3"/>
    <property type="match status" value="1"/>
</dbReference>
<evidence type="ECO:0000313" key="3">
    <source>
        <dbReference type="Proteomes" id="UP000070456"/>
    </source>
</evidence>
<dbReference type="STRING" id="520762.AN619_05780"/>
<dbReference type="GO" id="GO:0003824">
    <property type="term" value="F:catalytic activity"/>
    <property type="evidence" value="ECO:0007669"/>
    <property type="project" value="InterPro"/>
</dbReference>
<dbReference type="InterPro" id="IPR006638">
    <property type="entry name" value="Elp3/MiaA/NifB-like_rSAM"/>
</dbReference>
<keyword evidence="3" id="KW-1185">Reference proteome</keyword>